<dbReference type="Pfam" id="PF00743">
    <property type="entry name" value="FMO-like"/>
    <property type="match status" value="1"/>
</dbReference>
<feature type="transmembrane region" description="Helical" evidence="9">
    <location>
        <begin position="527"/>
        <end position="546"/>
    </location>
</feature>
<dbReference type="Proteomes" id="UP000250140">
    <property type="component" value="Unassembled WGS sequence"/>
</dbReference>
<feature type="transmembrane region" description="Helical" evidence="9">
    <location>
        <begin position="836"/>
        <end position="858"/>
    </location>
</feature>
<feature type="transmembrane region" description="Helical" evidence="9">
    <location>
        <begin position="672"/>
        <end position="692"/>
    </location>
</feature>
<evidence type="ECO:0000256" key="3">
    <source>
        <dbReference type="ARBA" id="ARBA00022630"/>
    </source>
</evidence>
<dbReference type="AlphaFoldDB" id="A0A8E2F5J6"/>
<comment type="subcellular location">
    <subcellularLocation>
        <location evidence="1">Membrane</location>
        <topology evidence="1">Multi-pass membrane protein</topology>
    </subcellularLocation>
</comment>
<keyword evidence="3" id="KW-0285">Flavoprotein</keyword>
<dbReference type="Pfam" id="PF07690">
    <property type="entry name" value="MFS_1"/>
    <property type="match status" value="1"/>
</dbReference>
<keyword evidence="2" id="KW-0813">Transport</keyword>
<keyword evidence="4 9" id="KW-0812">Transmembrane</keyword>
<evidence type="ECO:0000313" key="10">
    <source>
        <dbReference type="EMBL" id="OCL10962.1"/>
    </source>
</evidence>
<gene>
    <name evidence="10" type="ORF">AOQ84DRAFT_396546</name>
</gene>
<feature type="transmembrane region" description="Helical" evidence="9">
    <location>
        <begin position="904"/>
        <end position="924"/>
    </location>
</feature>
<evidence type="ECO:0000313" key="11">
    <source>
        <dbReference type="Proteomes" id="UP000250140"/>
    </source>
</evidence>
<keyword evidence="5" id="KW-0274">FAD</keyword>
<keyword evidence="11" id="KW-1185">Reference proteome</keyword>
<feature type="transmembrane region" description="Helical" evidence="9">
    <location>
        <begin position="781"/>
        <end position="800"/>
    </location>
</feature>
<evidence type="ECO:0000256" key="2">
    <source>
        <dbReference type="ARBA" id="ARBA00022448"/>
    </source>
</evidence>
<dbReference type="FunFam" id="1.20.1250.20:FF:000386">
    <property type="entry name" value="MFS general substrate transporter"/>
    <property type="match status" value="1"/>
</dbReference>
<dbReference type="SUPFAM" id="SSF103473">
    <property type="entry name" value="MFS general substrate transporter"/>
    <property type="match status" value="1"/>
</dbReference>
<protein>
    <submittedName>
        <fullName evidence="10">Pantothenate transporter</fullName>
    </submittedName>
</protein>
<feature type="transmembrane region" description="Helical" evidence="9">
    <location>
        <begin position="870"/>
        <end position="892"/>
    </location>
</feature>
<dbReference type="Pfam" id="PF13450">
    <property type="entry name" value="NAD_binding_8"/>
    <property type="match status" value="1"/>
</dbReference>
<evidence type="ECO:0000256" key="4">
    <source>
        <dbReference type="ARBA" id="ARBA00022692"/>
    </source>
</evidence>
<sequence>MARFPSKRIAVIGAGISGVTTAAHLKSEGLNVIVFERSSVAGGVWVYDERKPIEPKYPSILASQADDLYINTQKNIILIKWNQDRPCYIGLTNNVPTGLLQTTLNPFPPGTPDFVNHSVLKTYIQDTSRKTGVENITIYDTEVKNVQKRGAKWIVETVTLSCDSNASKYKRRTIWEFDAVVAASGHYHAARIPNIPGLSELKKRWPNRVQHSKGYRTPEAFKGKNVVLVGASVSSTDIARELGPIANQVYQVHRNGVFDLPASLLPLNANRVSEIESFNLSQPHHDGPLMEAEPIPTTITLKSGQKLCDIHHIVLCTGYHVFLPFLRHLHSDKTPVHLADDKVLVTDGTQRHNLHKDIFYIPDPTLIFVGAPYFTATFTLFEFQAMVVAKVLSGKVKLPEESFMRAEYKKKVEEKGFGKGFHSLKEREVEYVNELLDWANEYLQKMGLEMLKGHTEAWKELKGKQMERIKAMFAGKNEPAKQLTFDPEDLESRRATEHAGEVIKEEIPRRWKSYVWDTLDKPREERWFLFKLDAAILTFASLGYFIKYLDQSNINNAFVSGMKEDLGLYKNQLNYMQTCWTVGYVIGEIPSNIMLTRFRPSIWIPTMEVSLAESTFYPGMQYIIGSWYRKDELAKRSCIFHTSSAIGTMFSGYLMAAVYHLGGKGGFAGWQWLFIVNGIISLPIALAGYFVLPDVPEISRPFYLTKEEVAFAKKRMELEGRQNRQPYTKAKIWKILTSWHIYALVLLYVFFNNGASGAAPVFAQFLKASTRPKYTVAQINAYPTTTSAVQVISTLVYAWTSDSVLKGSRWPPIVFGGVMNVICYVSLSIWDIPIGWKWGCFVLMGTGYGLSGLCMAWAHEICASDNEERAIVVGSMNEMAYVLQAWLPLIVWQQIDAPQYQKGYITITCLSVCLIITSFTIRYLHQRELRTKLNAGESPRTKWMVEPEADGSLLYATELAFP</sequence>
<dbReference type="EMBL" id="KV749133">
    <property type="protein sequence ID" value="OCL10962.1"/>
    <property type="molecule type" value="Genomic_DNA"/>
</dbReference>
<proteinExistence type="predicted"/>
<accession>A0A8E2F5J6</accession>
<dbReference type="SUPFAM" id="SSF51905">
    <property type="entry name" value="FAD/NAD(P)-binding domain"/>
    <property type="match status" value="2"/>
</dbReference>
<evidence type="ECO:0000256" key="8">
    <source>
        <dbReference type="ARBA" id="ARBA00023136"/>
    </source>
</evidence>
<evidence type="ECO:0000256" key="5">
    <source>
        <dbReference type="ARBA" id="ARBA00022827"/>
    </source>
</evidence>
<dbReference type="GO" id="GO:0022857">
    <property type="term" value="F:transmembrane transporter activity"/>
    <property type="evidence" value="ECO:0007669"/>
    <property type="project" value="InterPro"/>
</dbReference>
<dbReference type="PANTHER" id="PTHR43791">
    <property type="entry name" value="PERMEASE-RELATED"/>
    <property type="match status" value="1"/>
</dbReference>
<keyword evidence="8 9" id="KW-0472">Membrane</keyword>
<evidence type="ECO:0000256" key="1">
    <source>
        <dbReference type="ARBA" id="ARBA00004141"/>
    </source>
</evidence>
<dbReference type="OrthoDB" id="3639251at2759"/>
<evidence type="ECO:0000256" key="6">
    <source>
        <dbReference type="ARBA" id="ARBA00022989"/>
    </source>
</evidence>
<dbReference type="PANTHER" id="PTHR43791:SF39">
    <property type="entry name" value="TRANSPORTER LIZ1_SEO1, PUTATIVE (AFU_ORTHOLOGUE AFUA_3G00980)-RELATED"/>
    <property type="match status" value="1"/>
</dbReference>
<dbReference type="InterPro" id="IPR011701">
    <property type="entry name" value="MFS"/>
</dbReference>
<evidence type="ECO:0000256" key="7">
    <source>
        <dbReference type="ARBA" id="ARBA00023002"/>
    </source>
</evidence>
<keyword evidence="6 9" id="KW-1133">Transmembrane helix</keyword>
<keyword evidence="7" id="KW-0560">Oxidoreductase</keyword>
<reference evidence="10 11" key="1">
    <citation type="journal article" date="2016" name="Nat. Commun.">
        <title>Ectomycorrhizal ecology is imprinted in the genome of the dominant symbiotic fungus Cenococcum geophilum.</title>
        <authorList>
            <consortium name="DOE Joint Genome Institute"/>
            <person name="Peter M."/>
            <person name="Kohler A."/>
            <person name="Ohm R.A."/>
            <person name="Kuo A."/>
            <person name="Krutzmann J."/>
            <person name="Morin E."/>
            <person name="Arend M."/>
            <person name="Barry K.W."/>
            <person name="Binder M."/>
            <person name="Choi C."/>
            <person name="Clum A."/>
            <person name="Copeland A."/>
            <person name="Grisel N."/>
            <person name="Haridas S."/>
            <person name="Kipfer T."/>
            <person name="LaButti K."/>
            <person name="Lindquist E."/>
            <person name="Lipzen A."/>
            <person name="Maire R."/>
            <person name="Meier B."/>
            <person name="Mihaltcheva S."/>
            <person name="Molinier V."/>
            <person name="Murat C."/>
            <person name="Poggeler S."/>
            <person name="Quandt C.A."/>
            <person name="Sperisen C."/>
            <person name="Tritt A."/>
            <person name="Tisserant E."/>
            <person name="Crous P.W."/>
            <person name="Henrissat B."/>
            <person name="Nehls U."/>
            <person name="Egli S."/>
            <person name="Spatafora J.W."/>
            <person name="Grigoriev I.V."/>
            <person name="Martin F.M."/>
        </authorList>
    </citation>
    <scope>NUCLEOTIDE SEQUENCE [LARGE SCALE GENOMIC DNA]</scope>
    <source>
        <strain evidence="10 11">CBS 207.34</strain>
    </source>
</reference>
<dbReference type="InterPro" id="IPR036188">
    <property type="entry name" value="FAD/NAD-bd_sf"/>
</dbReference>
<feature type="transmembrane region" description="Helical" evidence="9">
    <location>
        <begin position="638"/>
        <end position="660"/>
    </location>
</feature>
<dbReference type="InterPro" id="IPR020946">
    <property type="entry name" value="Flavin_mOase-like"/>
</dbReference>
<organism evidence="10 11">
    <name type="scientific">Glonium stellatum</name>
    <dbReference type="NCBI Taxonomy" id="574774"/>
    <lineage>
        <taxon>Eukaryota</taxon>
        <taxon>Fungi</taxon>
        <taxon>Dikarya</taxon>
        <taxon>Ascomycota</taxon>
        <taxon>Pezizomycotina</taxon>
        <taxon>Dothideomycetes</taxon>
        <taxon>Pleosporomycetidae</taxon>
        <taxon>Gloniales</taxon>
        <taxon>Gloniaceae</taxon>
        <taxon>Glonium</taxon>
    </lineage>
</organism>
<dbReference type="GO" id="GO:0016020">
    <property type="term" value="C:membrane"/>
    <property type="evidence" value="ECO:0007669"/>
    <property type="project" value="UniProtKB-SubCell"/>
</dbReference>
<dbReference type="InterPro" id="IPR036259">
    <property type="entry name" value="MFS_trans_sf"/>
</dbReference>
<dbReference type="GO" id="GO:0004499">
    <property type="term" value="F:N,N-dimethylaniline monooxygenase activity"/>
    <property type="evidence" value="ECO:0007669"/>
    <property type="project" value="InterPro"/>
</dbReference>
<dbReference type="GO" id="GO:0050661">
    <property type="term" value="F:NADP binding"/>
    <property type="evidence" value="ECO:0007669"/>
    <property type="project" value="InterPro"/>
</dbReference>
<dbReference type="Gene3D" id="3.50.50.60">
    <property type="entry name" value="FAD/NAD(P)-binding domain"/>
    <property type="match status" value="2"/>
</dbReference>
<name>A0A8E2F5J6_9PEZI</name>
<feature type="transmembrane region" description="Helical" evidence="9">
    <location>
        <begin position="812"/>
        <end position="830"/>
    </location>
</feature>
<dbReference type="Gene3D" id="1.20.1250.20">
    <property type="entry name" value="MFS general substrate transporter like domains"/>
    <property type="match status" value="3"/>
</dbReference>
<evidence type="ECO:0000256" key="9">
    <source>
        <dbReference type="SAM" id="Phobius"/>
    </source>
</evidence>
<dbReference type="PRINTS" id="PR00419">
    <property type="entry name" value="ADXRDTASE"/>
</dbReference>
<dbReference type="GO" id="GO:0050660">
    <property type="term" value="F:flavin adenine dinucleotide binding"/>
    <property type="evidence" value="ECO:0007669"/>
    <property type="project" value="InterPro"/>
</dbReference>